<proteinExistence type="predicted"/>
<organism evidence="2 3">
    <name type="scientific">Larinioides sclopetarius</name>
    <dbReference type="NCBI Taxonomy" id="280406"/>
    <lineage>
        <taxon>Eukaryota</taxon>
        <taxon>Metazoa</taxon>
        <taxon>Ecdysozoa</taxon>
        <taxon>Arthropoda</taxon>
        <taxon>Chelicerata</taxon>
        <taxon>Arachnida</taxon>
        <taxon>Araneae</taxon>
        <taxon>Araneomorphae</taxon>
        <taxon>Entelegynae</taxon>
        <taxon>Araneoidea</taxon>
        <taxon>Araneidae</taxon>
        <taxon>Larinioides</taxon>
    </lineage>
</organism>
<dbReference type="Proteomes" id="UP001497382">
    <property type="component" value="Unassembled WGS sequence"/>
</dbReference>
<evidence type="ECO:0000313" key="3">
    <source>
        <dbReference type="Proteomes" id="UP001497382"/>
    </source>
</evidence>
<sequence>MKYLAILMIFALVATAYAMVDLSQFFEHFTAVGCSKNADASGTDMLMKICGKCMFFRIDVRKIDQGMCTNPQG</sequence>
<protein>
    <submittedName>
        <fullName evidence="2">Uncharacterized protein</fullName>
    </submittedName>
</protein>
<name>A0AAV2AMX5_9ARAC</name>
<accession>A0AAV2AMX5</accession>
<gene>
    <name evidence="2" type="ORF">LARSCL_LOCUS13472</name>
</gene>
<feature type="signal peptide" evidence="1">
    <location>
        <begin position="1"/>
        <end position="18"/>
    </location>
</feature>
<evidence type="ECO:0000256" key="1">
    <source>
        <dbReference type="SAM" id="SignalP"/>
    </source>
</evidence>
<keyword evidence="3" id="KW-1185">Reference proteome</keyword>
<feature type="chain" id="PRO_5043382348" evidence="1">
    <location>
        <begin position="19"/>
        <end position="73"/>
    </location>
</feature>
<dbReference type="EMBL" id="CAXIEN010000187">
    <property type="protein sequence ID" value="CAL1285021.1"/>
    <property type="molecule type" value="Genomic_DNA"/>
</dbReference>
<dbReference type="AlphaFoldDB" id="A0AAV2AMX5"/>
<keyword evidence="1" id="KW-0732">Signal</keyword>
<evidence type="ECO:0000313" key="2">
    <source>
        <dbReference type="EMBL" id="CAL1285021.1"/>
    </source>
</evidence>
<comment type="caution">
    <text evidence="2">The sequence shown here is derived from an EMBL/GenBank/DDBJ whole genome shotgun (WGS) entry which is preliminary data.</text>
</comment>
<reference evidence="2 3" key="1">
    <citation type="submission" date="2024-04" db="EMBL/GenBank/DDBJ databases">
        <authorList>
            <person name="Rising A."/>
            <person name="Reimegard J."/>
            <person name="Sonavane S."/>
            <person name="Akerstrom W."/>
            <person name="Nylinder S."/>
            <person name="Hedman E."/>
            <person name="Kallberg Y."/>
        </authorList>
    </citation>
    <scope>NUCLEOTIDE SEQUENCE [LARGE SCALE GENOMIC DNA]</scope>
</reference>